<dbReference type="InterPro" id="IPR036526">
    <property type="entry name" value="C-N_Hydrolase_sf"/>
</dbReference>
<evidence type="ECO:0000313" key="2">
    <source>
        <dbReference type="EMBL" id="OQB75223.1"/>
    </source>
</evidence>
<gene>
    <name evidence="2" type="ORF">BWX89_00082</name>
</gene>
<dbReference type="EC" id="3.5.1.111" evidence="2"/>
<accession>A0A1V6CED6</accession>
<comment type="caution">
    <text evidence="2">The sequence shown here is derived from an EMBL/GenBank/DDBJ whole genome shotgun (WGS) entry which is preliminary data.</text>
</comment>
<dbReference type="Pfam" id="PF00795">
    <property type="entry name" value="CN_hydrolase"/>
    <property type="match status" value="1"/>
</dbReference>
<feature type="domain" description="CN hydrolase" evidence="1">
    <location>
        <begin position="1"/>
        <end position="226"/>
    </location>
</feature>
<dbReference type="EMBL" id="MWDQ01000020">
    <property type="protein sequence ID" value="OQB75223.1"/>
    <property type="molecule type" value="Genomic_DNA"/>
</dbReference>
<dbReference type="GO" id="GO:0106008">
    <property type="term" value="F:2-oxoglutaramate amidase activity"/>
    <property type="evidence" value="ECO:0007669"/>
    <property type="project" value="UniProtKB-EC"/>
</dbReference>
<dbReference type="AlphaFoldDB" id="A0A1V6CED6"/>
<proteinExistence type="predicted"/>
<dbReference type="PANTHER" id="PTHR47799:SF1">
    <property type="entry name" value="OMEGA-AMIDASE YAFV"/>
    <property type="match status" value="1"/>
</dbReference>
<dbReference type="Proteomes" id="UP000485562">
    <property type="component" value="Unassembled WGS sequence"/>
</dbReference>
<keyword evidence="2" id="KW-0378">Hydrolase</keyword>
<evidence type="ECO:0000259" key="1">
    <source>
        <dbReference type="PROSITE" id="PS50263"/>
    </source>
</evidence>
<dbReference type="Gene3D" id="3.60.110.10">
    <property type="entry name" value="Carbon-nitrogen hydrolase"/>
    <property type="match status" value="1"/>
</dbReference>
<dbReference type="InterPro" id="IPR003010">
    <property type="entry name" value="C-N_Hydrolase"/>
</dbReference>
<sequence>MKICICQYSIEWENKQANKRKICDILSKVKQQVQWIIFPETCLTGFTFNKNLQTTDNDITFFSEITKKFRAYLSFGGVYNKENVCITINPEGSLISKTSKIHMFSPSGEHLYHKQGSTFSPFIINNTRITPFICYDLRFAPMFWTAAEKTDVFLVIANWPEKRRTHWKTLLRARAIENQAFVIGVNRTGSSPVADYYGDSCVISPDGEIILDAKNREKAFIVDIKPDDVCTSRKNFPVLKDRKKFSDYGCFGK</sequence>
<organism evidence="2">
    <name type="scientific">candidate division TA06 bacterium ADurb.Bin131</name>
    <dbReference type="NCBI Taxonomy" id="1852827"/>
    <lineage>
        <taxon>Bacteria</taxon>
        <taxon>Bacteria division TA06</taxon>
    </lineage>
</organism>
<name>A0A1V6CED6_UNCT6</name>
<protein>
    <submittedName>
        <fullName evidence="2">2-oxoglutaramate amidase</fullName>
        <ecNumber evidence="2">3.5.1.111</ecNumber>
    </submittedName>
</protein>
<dbReference type="PANTHER" id="PTHR47799">
    <property type="entry name" value="OMEGA-AMIDASE YAFV"/>
    <property type="match status" value="1"/>
</dbReference>
<dbReference type="InterPro" id="IPR052737">
    <property type="entry name" value="Omega-amidase_YafV"/>
</dbReference>
<dbReference type="GO" id="GO:0050152">
    <property type="term" value="F:omega-amidase activity"/>
    <property type="evidence" value="ECO:0007669"/>
    <property type="project" value="TreeGrafter"/>
</dbReference>
<reference evidence="2" key="1">
    <citation type="submission" date="2017-02" db="EMBL/GenBank/DDBJ databases">
        <title>Delving into the versatile metabolic prowess of the omnipresent phylum Bacteroidetes.</title>
        <authorList>
            <person name="Nobu M.K."/>
            <person name="Mei R."/>
            <person name="Narihiro T."/>
            <person name="Kuroda K."/>
            <person name="Liu W.-T."/>
        </authorList>
    </citation>
    <scope>NUCLEOTIDE SEQUENCE</scope>
    <source>
        <strain evidence="2">ADurb.Bin131</strain>
    </source>
</reference>
<dbReference type="PROSITE" id="PS50263">
    <property type="entry name" value="CN_HYDROLASE"/>
    <property type="match status" value="1"/>
</dbReference>
<dbReference type="SUPFAM" id="SSF56317">
    <property type="entry name" value="Carbon-nitrogen hydrolase"/>
    <property type="match status" value="1"/>
</dbReference>